<dbReference type="EMBL" id="WIVE01000035">
    <property type="protein sequence ID" value="MQX37174.1"/>
    <property type="molecule type" value="Genomic_DNA"/>
</dbReference>
<proteinExistence type="inferred from homology"/>
<organism evidence="11 12">
    <name type="scientific">Roseospira navarrensis</name>
    <dbReference type="NCBI Taxonomy" id="140058"/>
    <lineage>
        <taxon>Bacteria</taxon>
        <taxon>Pseudomonadati</taxon>
        <taxon>Pseudomonadota</taxon>
        <taxon>Alphaproteobacteria</taxon>
        <taxon>Rhodospirillales</taxon>
        <taxon>Rhodospirillaceae</taxon>
        <taxon>Roseospira</taxon>
    </lineage>
</organism>
<feature type="active site" description="Proton acceptor" evidence="9">
    <location>
        <position position="83"/>
    </location>
</feature>
<evidence type="ECO:0000256" key="5">
    <source>
        <dbReference type="ARBA" id="ARBA00011193"/>
    </source>
</evidence>
<dbReference type="EC" id="4.2.1.10" evidence="6 9"/>
<dbReference type="GO" id="GO:0008652">
    <property type="term" value="P:amino acid biosynthetic process"/>
    <property type="evidence" value="ECO:0007669"/>
    <property type="project" value="UniProtKB-KW"/>
</dbReference>
<dbReference type="InterPro" id="IPR018509">
    <property type="entry name" value="DHquinase_II_CS"/>
</dbReference>
<feature type="binding site" evidence="9">
    <location>
        <position position="171"/>
    </location>
    <ligand>
        <name>substrate</name>
    </ligand>
</feature>
<name>A0A7X1ZFQ6_9PROT</name>
<feature type="binding site" evidence="9">
    <location>
        <begin position="161"/>
        <end position="162"/>
    </location>
    <ligand>
        <name>substrate</name>
    </ligand>
</feature>
<comment type="function">
    <text evidence="2 9">Catalyzes a trans-dehydration via an enolate intermediate.</text>
</comment>
<evidence type="ECO:0000313" key="11">
    <source>
        <dbReference type="EMBL" id="MQX37174.1"/>
    </source>
</evidence>
<comment type="pathway">
    <text evidence="3 9">Metabolic intermediate biosynthesis; chorismate biosynthesis; chorismate from D-erythrose 4-phosphate and phosphoenolpyruvate: step 3/7.</text>
</comment>
<comment type="subunit">
    <text evidence="5 9">Homododecamer.</text>
</comment>
<keyword evidence="7 9" id="KW-0057">Aromatic amino acid biosynthesis</keyword>
<dbReference type="InterPro" id="IPR036441">
    <property type="entry name" value="DHquinase_II_sf"/>
</dbReference>
<keyword evidence="8 9" id="KW-0456">Lyase</keyword>
<sequence length="219" mass="23655">MPPLRNRNATVYCPGPRADIGQARDSCSGRPGPNDPRGRSGPGRAASRAHPCVRREHHPVPNTVLILNGPNLNLLGRREPSVYGRETLDDIAAACRVRGEKLRIRVDFRQTNHEGELVEWIQQSHADVRGIILNAAAYTHTSVAIPDALRAVALPCIEVHLSNVHARESFRHHSYISPVATGVIVGLGSQGYLLALDAMARLIADADAANADGPRSLST</sequence>
<feature type="active site" description="Proton donor" evidence="9">
    <location>
        <position position="160"/>
    </location>
</feature>
<gene>
    <name evidence="9 11" type="primary">aroQ</name>
    <name evidence="11" type="ORF">GHC57_11650</name>
</gene>
<dbReference type="SUPFAM" id="SSF52304">
    <property type="entry name" value="Type II 3-dehydroquinate dehydratase"/>
    <property type="match status" value="1"/>
</dbReference>
<feature type="binding site" evidence="9">
    <location>
        <position position="140"/>
    </location>
    <ligand>
        <name>substrate</name>
    </ligand>
</feature>
<evidence type="ECO:0000313" key="12">
    <source>
        <dbReference type="Proteomes" id="UP000434582"/>
    </source>
</evidence>
<evidence type="ECO:0000256" key="7">
    <source>
        <dbReference type="ARBA" id="ARBA00023141"/>
    </source>
</evidence>
<dbReference type="HAMAP" id="MF_00169">
    <property type="entry name" value="AroQ"/>
    <property type="match status" value="1"/>
</dbReference>
<evidence type="ECO:0000256" key="2">
    <source>
        <dbReference type="ARBA" id="ARBA00003924"/>
    </source>
</evidence>
<dbReference type="Pfam" id="PF01220">
    <property type="entry name" value="DHquinase_II"/>
    <property type="match status" value="1"/>
</dbReference>
<protein>
    <recommendedName>
        <fullName evidence="6 9">3-dehydroquinate dehydratase</fullName>
        <shortName evidence="9">3-dehydroquinase</shortName>
        <ecNumber evidence="6 9">4.2.1.10</ecNumber>
    </recommendedName>
    <alternativeName>
        <fullName evidence="9">Type II DHQase</fullName>
    </alternativeName>
</protein>
<reference evidence="11 12" key="1">
    <citation type="submission" date="2019-10" db="EMBL/GenBank/DDBJ databases">
        <title>Draft whole-genome sequence of the purple nonsulfur photosynthetic bacterium Roseospira navarrensis DSM 15114.</title>
        <authorList>
            <person name="Kyndt J.A."/>
            <person name="Meyer T.E."/>
        </authorList>
    </citation>
    <scope>NUCLEOTIDE SEQUENCE [LARGE SCALE GENOMIC DNA]</scope>
    <source>
        <strain evidence="11 12">DSM 15114</strain>
    </source>
</reference>
<comment type="caution">
    <text evidence="11">The sequence shown here is derived from an EMBL/GenBank/DDBJ whole genome shotgun (WGS) entry which is preliminary data.</text>
</comment>
<accession>A0A7X1ZFQ6</accession>
<evidence type="ECO:0000256" key="9">
    <source>
        <dbReference type="HAMAP-Rule" id="MF_00169"/>
    </source>
</evidence>
<dbReference type="InterPro" id="IPR001874">
    <property type="entry name" value="DHquinase_II"/>
</dbReference>
<evidence type="ECO:0000256" key="1">
    <source>
        <dbReference type="ARBA" id="ARBA00001864"/>
    </source>
</evidence>
<dbReference type="AlphaFoldDB" id="A0A7X1ZFQ6"/>
<evidence type="ECO:0000256" key="4">
    <source>
        <dbReference type="ARBA" id="ARBA00011037"/>
    </source>
</evidence>
<evidence type="ECO:0000256" key="6">
    <source>
        <dbReference type="ARBA" id="ARBA00012060"/>
    </source>
</evidence>
<dbReference type="PROSITE" id="PS01029">
    <property type="entry name" value="DEHYDROQUINASE_II"/>
    <property type="match status" value="1"/>
</dbReference>
<feature type="binding site" evidence="9">
    <location>
        <position position="147"/>
    </location>
    <ligand>
        <name>substrate</name>
    </ligand>
</feature>
<dbReference type="NCBIfam" id="NF003807">
    <property type="entry name" value="PRK05395.1-4"/>
    <property type="match status" value="1"/>
</dbReference>
<comment type="catalytic activity">
    <reaction evidence="1 9">
        <text>3-dehydroquinate = 3-dehydroshikimate + H2O</text>
        <dbReference type="Rhea" id="RHEA:21096"/>
        <dbReference type="ChEBI" id="CHEBI:15377"/>
        <dbReference type="ChEBI" id="CHEBI:16630"/>
        <dbReference type="ChEBI" id="CHEBI:32364"/>
        <dbReference type="EC" id="4.2.1.10"/>
    </reaction>
</comment>
<keyword evidence="12" id="KW-1185">Reference proteome</keyword>
<dbReference type="OrthoDB" id="9790793at2"/>
<evidence type="ECO:0000256" key="3">
    <source>
        <dbReference type="ARBA" id="ARBA00004902"/>
    </source>
</evidence>
<dbReference type="NCBIfam" id="NF003805">
    <property type="entry name" value="PRK05395.1-2"/>
    <property type="match status" value="1"/>
</dbReference>
<evidence type="ECO:0000256" key="8">
    <source>
        <dbReference type="ARBA" id="ARBA00023239"/>
    </source>
</evidence>
<dbReference type="NCBIfam" id="NF003806">
    <property type="entry name" value="PRK05395.1-3"/>
    <property type="match status" value="1"/>
</dbReference>
<dbReference type="NCBIfam" id="TIGR01088">
    <property type="entry name" value="aroQ"/>
    <property type="match status" value="1"/>
</dbReference>
<dbReference type="Gene3D" id="3.40.50.9100">
    <property type="entry name" value="Dehydroquinase, class II"/>
    <property type="match status" value="1"/>
</dbReference>
<dbReference type="UniPathway" id="UPA00053">
    <property type="reaction ID" value="UER00086"/>
</dbReference>
<comment type="similarity">
    <text evidence="4 9">Belongs to the type-II 3-dehydroquinase family.</text>
</comment>
<keyword evidence="9" id="KW-0028">Amino-acid biosynthesis</keyword>
<dbReference type="Proteomes" id="UP000434582">
    <property type="component" value="Unassembled WGS sequence"/>
</dbReference>
<dbReference type="GO" id="GO:0009423">
    <property type="term" value="P:chorismate biosynthetic process"/>
    <property type="evidence" value="ECO:0007669"/>
    <property type="project" value="UniProtKB-UniRule"/>
</dbReference>
<dbReference type="CDD" id="cd00466">
    <property type="entry name" value="DHQase_II"/>
    <property type="match status" value="1"/>
</dbReference>
<dbReference type="GO" id="GO:0003855">
    <property type="term" value="F:3-dehydroquinate dehydratase activity"/>
    <property type="evidence" value="ECO:0007669"/>
    <property type="project" value="UniProtKB-UniRule"/>
</dbReference>
<dbReference type="PANTHER" id="PTHR21272:SF3">
    <property type="entry name" value="CATABOLIC 3-DEHYDROQUINASE"/>
    <property type="match status" value="1"/>
</dbReference>
<evidence type="ECO:0000256" key="10">
    <source>
        <dbReference type="SAM" id="MobiDB-lite"/>
    </source>
</evidence>
<dbReference type="PANTHER" id="PTHR21272">
    <property type="entry name" value="CATABOLIC 3-DEHYDROQUINASE"/>
    <property type="match status" value="1"/>
</dbReference>
<feature type="site" description="Transition state stabilizer" evidence="9">
    <location>
        <position position="78"/>
    </location>
</feature>
<feature type="region of interest" description="Disordered" evidence="10">
    <location>
        <begin position="1"/>
        <end position="55"/>
    </location>
</feature>
<dbReference type="GO" id="GO:0019631">
    <property type="term" value="P:quinate catabolic process"/>
    <property type="evidence" value="ECO:0007669"/>
    <property type="project" value="TreeGrafter"/>
</dbReference>
<feature type="binding site" evidence="9">
    <location>
        <position position="134"/>
    </location>
    <ligand>
        <name>substrate</name>
    </ligand>
</feature>
<dbReference type="GO" id="GO:0009073">
    <property type="term" value="P:aromatic amino acid family biosynthetic process"/>
    <property type="evidence" value="ECO:0007669"/>
    <property type="project" value="UniProtKB-KW"/>
</dbReference>